<name>A0A8J2T082_9STRA</name>
<dbReference type="Pfam" id="PF08123">
    <property type="entry name" value="DOT1"/>
    <property type="match status" value="1"/>
</dbReference>
<organism evidence="5 6">
    <name type="scientific">Pelagomonas calceolata</name>
    <dbReference type="NCBI Taxonomy" id="35677"/>
    <lineage>
        <taxon>Eukaryota</taxon>
        <taxon>Sar</taxon>
        <taxon>Stramenopiles</taxon>
        <taxon>Ochrophyta</taxon>
        <taxon>Pelagophyceae</taxon>
        <taxon>Pelagomonadales</taxon>
        <taxon>Pelagomonadaceae</taxon>
        <taxon>Pelagomonas</taxon>
    </lineage>
</organism>
<keyword evidence="6" id="KW-1185">Reference proteome</keyword>
<dbReference type="InterPro" id="IPR036770">
    <property type="entry name" value="Ankyrin_rpt-contain_sf"/>
</dbReference>
<evidence type="ECO:0000259" key="4">
    <source>
        <dbReference type="Pfam" id="PF08123"/>
    </source>
</evidence>
<evidence type="ECO:0000256" key="1">
    <source>
        <dbReference type="ARBA" id="ARBA00022737"/>
    </source>
</evidence>
<comment type="caution">
    <text evidence="5">The sequence shown here is derived from an EMBL/GenBank/DDBJ whole genome shotgun (WGS) entry which is preliminary data.</text>
</comment>
<feature type="domain" description="DOT1" evidence="4">
    <location>
        <begin position="390"/>
        <end position="509"/>
    </location>
</feature>
<dbReference type="Proteomes" id="UP000789595">
    <property type="component" value="Unassembled WGS sequence"/>
</dbReference>
<gene>
    <name evidence="5" type="ORF">PECAL_5P18020</name>
</gene>
<dbReference type="Gene3D" id="1.25.40.20">
    <property type="entry name" value="Ankyrin repeat-containing domain"/>
    <property type="match status" value="3"/>
</dbReference>
<proteinExistence type="predicted"/>
<dbReference type="CDD" id="cd02440">
    <property type="entry name" value="AdoMet_MTases"/>
    <property type="match status" value="1"/>
</dbReference>
<evidence type="ECO:0000256" key="2">
    <source>
        <dbReference type="ARBA" id="ARBA00023043"/>
    </source>
</evidence>
<sequence length="540" mass="57344">MAEHLEWFAAQHKQQNEAAKDYPETPEGRKIFDAACKGDDKELKRLLRKYSDRVKYLLEERVNGQTALMAACAKGLTKCARLLMETPTAVVAEDDKGRTPLHLAASHGHADCVSELYICGAEMENADERGFTAAHCAAANGHTTTLERLWEAMIDLNAEAESKMTPASVAAANGRTEVLKLLQGWGGDLRKKTTNGASNLHRAARGGHTETLAFLLTIDRDVDAVDVHGCSALHDARGCCALKLIEAGADVYVKTTAQRLTPLHKAAWRDDAEALNALLDAGAAIDAADAAGRRPLHHAAAAGARAACEKLLSKGADASATADDGSTPATAAATAGFGALAEDALARAQYGASANDDAARARWAKAFVDAGCPSAHHAAALVESNARDRRYGEVGFWTSALILRAARAPSTARIADLGSGVGRFTLAAALLMPEARVAGVEIAPELHAVASRCDAPNLSHRCQDFLDDDECWTCDILFINSTAFSPELIADVERKCAALKRGAVVVTLTTRLDAPELELVERFDAPASWGVATGFVHRRV</sequence>
<dbReference type="GO" id="GO:0031151">
    <property type="term" value="F:histone H3K79 methyltransferase activity"/>
    <property type="evidence" value="ECO:0007669"/>
    <property type="project" value="InterPro"/>
</dbReference>
<keyword evidence="2 3" id="KW-0040">ANK repeat</keyword>
<feature type="repeat" description="ANK" evidence="3">
    <location>
        <begin position="195"/>
        <end position="227"/>
    </location>
</feature>
<dbReference type="SUPFAM" id="SSF48403">
    <property type="entry name" value="Ankyrin repeat"/>
    <property type="match status" value="1"/>
</dbReference>
<protein>
    <recommendedName>
        <fullName evidence="4">DOT1 domain-containing protein</fullName>
    </recommendedName>
</protein>
<dbReference type="PRINTS" id="PR01415">
    <property type="entry name" value="ANKYRIN"/>
</dbReference>
<dbReference type="InterPro" id="IPR029063">
    <property type="entry name" value="SAM-dependent_MTases_sf"/>
</dbReference>
<dbReference type="Pfam" id="PF12796">
    <property type="entry name" value="Ank_2"/>
    <property type="match status" value="2"/>
</dbReference>
<dbReference type="PROSITE" id="PS50088">
    <property type="entry name" value="ANK_REPEAT"/>
    <property type="match status" value="4"/>
</dbReference>
<dbReference type="AlphaFoldDB" id="A0A8J2T082"/>
<accession>A0A8J2T082</accession>
<dbReference type="PANTHER" id="PTHR24198:SF165">
    <property type="entry name" value="ANKYRIN REPEAT-CONTAINING PROTEIN-RELATED"/>
    <property type="match status" value="1"/>
</dbReference>
<evidence type="ECO:0000256" key="3">
    <source>
        <dbReference type="PROSITE-ProRule" id="PRU00023"/>
    </source>
</evidence>
<dbReference type="Gene3D" id="3.40.50.150">
    <property type="entry name" value="Vaccinia Virus protein VP39"/>
    <property type="match status" value="1"/>
</dbReference>
<feature type="repeat" description="ANK" evidence="3">
    <location>
        <begin position="258"/>
        <end position="290"/>
    </location>
</feature>
<feature type="repeat" description="ANK" evidence="3">
    <location>
        <begin position="96"/>
        <end position="128"/>
    </location>
</feature>
<dbReference type="PANTHER" id="PTHR24198">
    <property type="entry name" value="ANKYRIN REPEAT AND PROTEIN KINASE DOMAIN-CONTAINING PROTEIN"/>
    <property type="match status" value="1"/>
</dbReference>
<dbReference type="InterPro" id="IPR002110">
    <property type="entry name" value="Ankyrin_rpt"/>
</dbReference>
<feature type="repeat" description="ANK" evidence="3">
    <location>
        <begin position="291"/>
        <end position="323"/>
    </location>
</feature>
<dbReference type="OrthoDB" id="1577640at2759"/>
<keyword evidence="1" id="KW-0677">Repeat</keyword>
<dbReference type="PROSITE" id="PS50297">
    <property type="entry name" value="ANK_REP_REGION"/>
    <property type="match status" value="4"/>
</dbReference>
<dbReference type="EMBL" id="CAKKNE010000005">
    <property type="protein sequence ID" value="CAH0377230.1"/>
    <property type="molecule type" value="Genomic_DNA"/>
</dbReference>
<dbReference type="SUPFAM" id="SSF53335">
    <property type="entry name" value="S-adenosyl-L-methionine-dependent methyltransferases"/>
    <property type="match status" value="1"/>
</dbReference>
<dbReference type="SMART" id="SM00248">
    <property type="entry name" value="ANK"/>
    <property type="match status" value="8"/>
</dbReference>
<dbReference type="InterPro" id="IPR025789">
    <property type="entry name" value="DOT1_dom"/>
</dbReference>
<evidence type="ECO:0000313" key="6">
    <source>
        <dbReference type="Proteomes" id="UP000789595"/>
    </source>
</evidence>
<evidence type="ECO:0000313" key="5">
    <source>
        <dbReference type="EMBL" id="CAH0377230.1"/>
    </source>
</evidence>
<reference evidence="5" key="1">
    <citation type="submission" date="2021-11" db="EMBL/GenBank/DDBJ databases">
        <authorList>
            <consortium name="Genoscope - CEA"/>
            <person name="William W."/>
        </authorList>
    </citation>
    <scope>NUCLEOTIDE SEQUENCE</scope>
</reference>